<dbReference type="GO" id="GO:0000981">
    <property type="term" value="F:DNA-binding transcription factor activity, RNA polymerase II-specific"/>
    <property type="evidence" value="ECO:0007669"/>
    <property type="project" value="TreeGrafter"/>
</dbReference>
<dbReference type="FunFam" id="3.30.160.60:FF:000100">
    <property type="entry name" value="Zinc finger 45-like"/>
    <property type="match status" value="2"/>
</dbReference>
<evidence type="ECO:0000313" key="7">
    <source>
        <dbReference type="EMBL" id="KAK4324184.1"/>
    </source>
</evidence>
<dbReference type="FunFam" id="3.30.160.60:FF:000417">
    <property type="entry name" value="Zinc finger protein"/>
    <property type="match status" value="1"/>
</dbReference>
<keyword evidence="2" id="KW-0677">Repeat</keyword>
<dbReference type="PROSITE" id="PS50157">
    <property type="entry name" value="ZINC_FINGER_C2H2_2"/>
    <property type="match status" value="4"/>
</dbReference>
<dbReference type="Pfam" id="PF13909">
    <property type="entry name" value="zf-H2C2_5"/>
    <property type="match status" value="1"/>
</dbReference>
<comment type="caution">
    <text evidence="7">The sequence shown here is derived from an EMBL/GenBank/DDBJ whole genome shotgun (WGS) entry which is preliminary data.</text>
</comment>
<dbReference type="EMBL" id="JAWZYT010000374">
    <property type="protein sequence ID" value="KAK4324184.1"/>
    <property type="molecule type" value="Genomic_DNA"/>
</dbReference>
<protein>
    <recommendedName>
        <fullName evidence="6">C2H2-type domain-containing protein</fullName>
    </recommendedName>
</protein>
<organism evidence="7 8">
    <name type="scientific">Petrolisthes manimaculis</name>
    <dbReference type="NCBI Taxonomy" id="1843537"/>
    <lineage>
        <taxon>Eukaryota</taxon>
        <taxon>Metazoa</taxon>
        <taxon>Ecdysozoa</taxon>
        <taxon>Arthropoda</taxon>
        <taxon>Crustacea</taxon>
        <taxon>Multicrustacea</taxon>
        <taxon>Malacostraca</taxon>
        <taxon>Eumalacostraca</taxon>
        <taxon>Eucarida</taxon>
        <taxon>Decapoda</taxon>
        <taxon>Pleocyemata</taxon>
        <taxon>Anomura</taxon>
        <taxon>Galatheoidea</taxon>
        <taxon>Porcellanidae</taxon>
        <taxon>Petrolisthes</taxon>
    </lineage>
</organism>
<proteinExistence type="predicted"/>
<feature type="domain" description="C2H2-type" evidence="6">
    <location>
        <begin position="111"/>
        <end position="138"/>
    </location>
</feature>
<keyword evidence="8" id="KW-1185">Reference proteome</keyword>
<gene>
    <name evidence="7" type="ORF">Pmani_005187</name>
</gene>
<evidence type="ECO:0000313" key="8">
    <source>
        <dbReference type="Proteomes" id="UP001292094"/>
    </source>
</evidence>
<name>A0AAE1UN69_9EUCA</name>
<feature type="domain" description="C2H2-type" evidence="6">
    <location>
        <begin position="83"/>
        <end position="110"/>
    </location>
</feature>
<dbReference type="GO" id="GO:0000978">
    <property type="term" value="F:RNA polymerase II cis-regulatory region sequence-specific DNA binding"/>
    <property type="evidence" value="ECO:0007669"/>
    <property type="project" value="TreeGrafter"/>
</dbReference>
<evidence type="ECO:0000256" key="2">
    <source>
        <dbReference type="ARBA" id="ARBA00022737"/>
    </source>
</evidence>
<dbReference type="SMART" id="SM00355">
    <property type="entry name" value="ZnF_C2H2"/>
    <property type="match status" value="5"/>
</dbReference>
<dbReference type="Gene3D" id="3.30.160.60">
    <property type="entry name" value="Classic Zinc Finger"/>
    <property type="match status" value="5"/>
</dbReference>
<evidence type="ECO:0000256" key="3">
    <source>
        <dbReference type="ARBA" id="ARBA00022771"/>
    </source>
</evidence>
<dbReference type="InterPro" id="IPR036236">
    <property type="entry name" value="Znf_C2H2_sf"/>
</dbReference>
<dbReference type="PANTHER" id="PTHR23235:SF120">
    <property type="entry name" value="KRUPPEL-LIKE FACTOR 15"/>
    <property type="match status" value="1"/>
</dbReference>
<dbReference type="SUPFAM" id="SSF57667">
    <property type="entry name" value="beta-beta-alpha zinc fingers"/>
    <property type="match status" value="3"/>
</dbReference>
<dbReference type="Pfam" id="PF00096">
    <property type="entry name" value="zf-C2H2"/>
    <property type="match status" value="2"/>
</dbReference>
<dbReference type="PROSITE" id="PS00028">
    <property type="entry name" value="ZINC_FINGER_C2H2_1"/>
    <property type="match status" value="1"/>
</dbReference>
<dbReference type="InterPro" id="IPR013087">
    <property type="entry name" value="Znf_C2H2_type"/>
</dbReference>
<sequence>MCPYCNKASFYSPRDLERHIRIHTGEKPYRCQHCSYRARLKAHMKSHLLRIHGFAESAKVGGHGVCVGAAAGSGSQREPQRIHSCTYCHKSFTCRQKLEAHFRTHTGEKPFACQYCPYRSAQKGNLQLHIRTHTGEEPFACSHCSYRTKNQSNLNTHVRSKHSSISVDMIANIPQDHNAV</sequence>
<evidence type="ECO:0000259" key="6">
    <source>
        <dbReference type="PROSITE" id="PS50157"/>
    </source>
</evidence>
<feature type="domain" description="C2H2-type" evidence="6">
    <location>
        <begin position="139"/>
        <end position="163"/>
    </location>
</feature>
<evidence type="ECO:0000256" key="1">
    <source>
        <dbReference type="ARBA" id="ARBA00022723"/>
    </source>
</evidence>
<reference evidence="7" key="1">
    <citation type="submission" date="2023-11" db="EMBL/GenBank/DDBJ databases">
        <title>Genome assemblies of two species of porcelain crab, Petrolisthes cinctipes and Petrolisthes manimaculis (Anomura: Porcellanidae).</title>
        <authorList>
            <person name="Angst P."/>
        </authorList>
    </citation>
    <scope>NUCLEOTIDE SEQUENCE</scope>
    <source>
        <strain evidence="7">PB745_02</strain>
        <tissue evidence="7">Gill</tissue>
    </source>
</reference>
<dbReference type="PANTHER" id="PTHR23235">
    <property type="entry name" value="KRUEPPEL-LIKE TRANSCRIPTION FACTOR"/>
    <property type="match status" value="1"/>
</dbReference>
<feature type="domain" description="C2H2-type" evidence="6">
    <location>
        <begin position="1"/>
        <end position="28"/>
    </location>
</feature>
<accession>A0AAE1UN69</accession>
<evidence type="ECO:0000256" key="4">
    <source>
        <dbReference type="ARBA" id="ARBA00022833"/>
    </source>
</evidence>
<keyword evidence="3 5" id="KW-0863">Zinc-finger</keyword>
<dbReference type="Proteomes" id="UP001292094">
    <property type="component" value="Unassembled WGS sequence"/>
</dbReference>
<dbReference type="AlphaFoldDB" id="A0AAE1UN69"/>
<keyword evidence="4" id="KW-0862">Zinc</keyword>
<evidence type="ECO:0000256" key="5">
    <source>
        <dbReference type="PROSITE-ProRule" id="PRU00042"/>
    </source>
</evidence>
<dbReference type="GO" id="GO:0008270">
    <property type="term" value="F:zinc ion binding"/>
    <property type="evidence" value="ECO:0007669"/>
    <property type="project" value="UniProtKB-KW"/>
</dbReference>
<keyword evidence="1" id="KW-0479">Metal-binding</keyword>